<dbReference type="CDD" id="cd10229">
    <property type="entry name" value="ASKHA_NBD_HSP70_HSPA12"/>
    <property type="match status" value="1"/>
</dbReference>
<reference evidence="1" key="3">
    <citation type="submission" date="2025-09" db="UniProtKB">
        <authorList>
            <consortium name="Ensembl"/>
        </authorList>
    </citation>
    <scope>IDENTIFICATION</scope>
</reference>
<name>W5LVM5_LEPOC</name>
<keyword evidence="2" id="KW-1185">Reference proteome</keyword>
<dbReference type="FunCoup" id="W5LVM5">
    <property type="interactions" value="3"/>
</dbReference>
<dbReference type="STRING" id="7918.ENSLOCP00000000182"/>
<dbReference type="InterPro" id="IPR043129">
    <property type="entry name" value="ATPase_NBD"/>
</dbReference>
<reference evidence="1" key="2">
    <citation type="submission" date="2025-08" db="UniProtKB">
        <authorList>
            <consortium name="Ensembl"/>
        </authorList>
    </citation>
    <scope>IDENTIFICATION</scope>
</reference>
<dbReference type="SUPFAM" id="SSF53067">
    <property type="entry name" value="Actin-like ATPase domain"/>
    <property type="match status" value="2"/>
</dbReference>
<dbReference type="InParanoid" id="W5LVM5"/>
<evidence type="ECO:0008006" key="3">
    <source>
        <dbReference type="Google" id="ProtNLM"/>
    </source>
</evidence>
<sequence>KSRIEILVRIKMSNSALIVAIDFGTTYSGYCFCVKGDIDNIKSVYWGSEYGYRSPKTPTCALFNPDRKLRKFGYDAVIKYNTMSSEESRKWYFFENFKMELYNKIVPKGLMIPDKNGKPFPALQVFSESLRFLKDHALNTISDQTYWRQFIASDVTWVLTVPAIWDSKAKQFMRLAATEAGLVSEMSSENLILALEPEAASVWCKQLPREGFVAEGGDNTFAQTPGVQYIAVDCGGGTIDITVHEVQENCSLKELLRASGGGWGGTSVDKEFKAFLRETFNLGVWDRYEREHPGELHKMMYNFSTQKCMTVEEDLYITCYSNLVRCAQQKKEISKFFKDVQEVSWSDGCIRISYNRLRNFFKGSVMKIVNEVEAILSMPEINVDYILLVGGFASSKILREEIRKQFSHRCRVMCPYDSQLAIAKGAILFGNDPKIIACRVSALTYGIAVAEEFDSEIHDSEKFRENKTKDYFYCADVFEKLVEKGQSVGCNDVSEYFFSPIDDDQLAMKFQFYCTEKLTSMYVDEAGMTKIGSFTVPMPDPSLGRKRRVRLDLKFGLTEIQATATDLSSNETQAIRLDFL</sequence>
<dbReference type="HOGENOM" id="CLU_009958_5_3_1"/>
<dbReference type="eggNOG" id="KOG0101">
    <property type="taxonomic scope" value="Eukaryota"/>
</dbReference>
<dbReference type="Gene3D" id="3.30.420.40">
    <property type="match status" value="1"/>
</dbReference>
<dbReference type="PANTHER" id="PTHR14187">
    <property type="entry name" value="ALPHA KINASE/ELONGATION FACTOR 2 KINASE"/>
    <property type="match status" value="1"/>
</dbReference>
<dbReference type="GeneTree" id="ENSGT00940000154551"/>
<dbReference type="Ensembl" id="ENSLOCT00000000182.1">
    <property type="protein sequence ID" value="ENSLOCP00000000182.1"/>
    <property type="gene ID" value="ENSLOCG00000000156.1"/>
</dbReference>
<dbReference type="Bgee" id="ENSLOCG00000000156">
    <property type="expression patterns" value="Expressed in intestine and 10 other cell types or tissues"/>
</dbReference>
<dbReference type="Proteomes" id="UP000018468">
    <property type="component" value="Unassembled WGS sequence"/>
</dbReference>
<proteinExistence type="predicted"/>
<evidence type="ECO:0000313" key="2">
    <source>
        <dbReference type="Proteomes" id="UP000018468"/>
    </source>
</evidence>
<evidence type="ECO:0000313" key="1">
    <source>
        <dbReference type="Ensembl" id="ENSLOCP00000000182.1"/>
    </source>
</evidence>
<reference evidence="2" key="1">
    <citation type="submission" date="2011-12" db="EMBL/GenBank/DDBJ databases">
        <title>The Draft Genome of Lepisosteus oculatus.</title>
        <authorList>
            <consortium name="The Broad Institute Genome Assembly &amp; Analysis Group"/>
            <consortium name="Computational R&amp;D Group"/>
            <consortium name="and Sequencing Platform"/>
            <person name="Di Palma F."/>
            <person name="Alfoldi J."/>
            <person name="Johnson J."/>
            <person name="Berlin A."/>
            <person name="Gnerre S."/>
            <person name="Jaffe D."/>
            <person name="MacCallum I."/>
            <person name="Young S."/>
            <person name="Walker B.J."/>
            <person name="Lander E.S."/>
            <person name="Lindblad-Toh K."/>
        </authorList>
    </citation>
    <scope>NUCLEOTIDE SEQUENCE [LARGE SCALE GENOMIC DNA]</scope>
</reference>
<dbReference type="PANTHER" id="PTHR14187:SF5">
    <property type="entry name" value="HEAT SHOCK 70 KDA PROTEIN 12A"/>
    <property type="match status" value="1"/>
</dbReference>
<accession>W5LVM5</accession>
<protein>
    <recommendedName>
        <fullName evidence="3">Heat shock 70 kDa protein 12A</fullName>
    </recommendedName>
</protein>
<dbReference type="OMA" id="EWRTKYD"/>
<organism evidence="1 2">
    <name type="scientific">Lepisosteus oculatus</name>
    <name type="common">Spotted gar</name>
    <dbReference type="NCBI Taxonomy" id="7918"/>
    <lineage>
        <taxon>Eukaryota</taxon>
        <taxon>Metazoa</taxon>
        <taxon>Chordata</taxon>
        <taxon>Craniata</taxon>
        <taxon>Vertebrata</taxon>
        <taxon>Euteleostomi</taxon>
        <taxon>Actinopterygii</taxon>
        <taxon>Neopterygii</taxon>
        <taxon>Holostei</taxon>
        <taxon>Semionotiformes</taxon>
        <taxon>Lepisosteidae</taxon>
        <taxon>Lepisosteus</taxon>
    </lineage>
</organism>
<dbReference type="AlphaFoldDB" id="W5LVM5"/>